<feature type="region of interest" description="Disordered" evidence="1">
    <location>
        <begin position="72"/>
        <end position="97"/>
    </location>
</feature>
<comment type="caution">
    <text evidence="2">The sequence shown here is derived from an EMBL/GenBank/DDBJ whole genome shotgun (WGS) entry which is preliminary data.</text>
</comment>
<dbReference type="Gene3D" id="2.130.10.10">
    <property type="entry name" value="YVTN repeat-like/Quinoprotein amine dehydrogenase"/>
    <property type="match status" value="1"/>
</dbReference>
<gene>
    <name evidence="2" type="ORF">I6N96_14025</name>
</gene>
<evidence type="ECO:0000313" key="2">
    <source>
        <dbReference type="EMBL" id="MBP1047398.1"/>
    </source>
</evidence>
<sequence>MSNKQWYHSLKQLPVRVRTGAILLVAGLAIGAYYTGKSTALAEEAAAPAINVSSSAEKKANLEGTKIRRSNNKWQFSSDDGKTWTETPPEGIYEGNDGRLYYESEKIKGMNNESKGEIADFPFEDESGNSVIMKRENDSWQFSSDGGETWTDEAPEGVEVGDDGTVTWKSEDGKQVSEYDPSNGQWKYSDDGGKTWSDPLQEIEDWIENGFTMSVAEGILMKLQDGKVVYSTDEGKTWSEEVPEGLEVPENSVIAKGEDRKMKYSTDGGKTWSEEKPEGFEIPTVEDILDSLPEGFVPSTDETEDSDGLDTNATAL</sequence>
<feature type="compositionally biased region" description="Acidic residues" evidence="1">
    <location>
        <begin position="150"/>
        <end position="162"/>
    </location>
</feature>
<dbReference type="EMBL" id="JAEDXU010000007">
    <property type="protein sequence ID" value="MBP1047398.1"/>
    <property type="molecule type" value="Genomic_DNA"/>
</dbReference>
<feature type="region of interest" description="Disordered" evidence="1">
    <location>
        <begin position="260"/>
        <end position="279"/>
    </location>
</feature>
<keyword evidence="3" id="KW-1185">Reference proteome</keyword>
<reference evidence="2 3" key="1">
    <citation type="submission" date="2020-12" db="EMBL/GenBank/DDBJ databases">
        <title>Vagococcus allomyrinae sp. nov. and Enterococcus lavae sp. nov., isolated from the larvae of Allomyrina dichotoma.</title>
        <authorList>
            <person name="Lee S.D."/>
        </authorList>
    </citation>
    <scope>NUCLEOTIDE SEQUENCE [LARGE SCALE GENOMIC DNA]</scope>
    <source>
        <strain evidence="2 3">BWM-S5</strain>
    </source>
</reference>
<protein>
    <submittedName>
        <fullName evidence="2">Exo-alpha-sialidase</fullName>
    </submittedName>
</protein>
<dbReference type="SUPFAM" id="SSF50939">
    <property type="entry name" value="Sialidases"/>
    <property type="match status" value="2"/>
</dbReference>
<dbReference type="InterPro" id="IPR002860">
    <property type="entry name" value="BNR_rpt"/>
</dbReference>
<feature type="region of interest" description="Disordered" evidence="1">
    <location>
        <begin position="292"/>
        <end position="316"/>
    </location>
</feature>
<dbReference type="Pfam" id="PF02012">
    <property type="entry name" value="BNR"/>
    <property type="match status" value="3"/>
</dbReference>
<name>A0ABS4CLP3_9ENTE</name>
<dbReference type="InterPro" id="IPR036278">
    <property type="entry name" value="Sialidase_sf"/>
</dbReference>
<dbReference type="Proteomes" id="UP000673375">
    <property type="component" value="Unassembled WGS sequence"/>
</dbReference>
<evidence type="ECO:0000313" key="3">
    <source>
        <dbReference type="Proteomes" id="UP000673375"/>
    </source>
</evidence>
<dbReference type="InterPro" id="IPR015943">
    <property type="entry name" value="WD40/YVTN_repeat-like_dom_sf"/>
</dbReference>
<dbReference type="CDD" id="cd15482">
    <property type="entry name" value="Sialidase_non-viral"/>
    <property type="match status" value="1"/>
</dbReference>
<proteinExistence type="predicted"/>
<feature type="region of interest" description="Disordered" evidence="1">
    <location>
        <begin position="140"/>
        <end position="169"/>
    </location>
</feature>
<organism evidence="2 3">
    <name type="scientific">Enterococcus larvae</name>
    <dbReference type="NCBI Taxonomy" id="2794352"/>
    <lineage>
        <taxon>Bacteria</taxon>
        <taxon>Bacillati</taxon>
        <taxon>Bacillota</taxon>
        <taxon>Bacilli</taxon>
        <taxon>Lactobacillales</taxon>
        <taxon>Enterococcaceae</taxon>
        <taxon>Enterococcus</taxon>
    </lineage>
</organism>
<evidence type="ECO:0000256" key="1">
    <source>
        <dbReference type="SAM" id="MobiDB-lite"/>
    </source>
</evidence>
<accession>A0ABS4CLP3</accession>